<dbReference type="InterPro" id="IPR020422">
    <property type="entry name" value="TYR_PHOSPHATASE_DUAL_dom"/>
</dbReference>
<accession>W9GKA4</accession>
<dbReference type="InterPro" id="IPR029021">
    <property type="entry name" value="Prot-tyrosine_phosphatase-like"/>
</dbReference>
<dbReference type="OrthoDB" id="4866748at2"/>
<gene>
    <name evidence="4" type="ORF">N864_20865</name>
</gene>
<evidence type="ECO:0000259" key="3">
    <source>
        <dbReference type="PROSITE" id="PS50056"/>
    </source>
</evidence>
<dbReference type="Gene3D" id="3.90.190.10">
    <property type="entry name" value="Protein tyrosine phosphatase superfamily"/>
    <property type="match status" value="1"/>
</dbReference>
<feature type="domain" description="Tyrosine specific protein phosphatases" evidence="3">
    <location>
        <begin position="92"/>
        <end position="153"/>
    </location>
</feature>
<comment type="caution">
    <text evidence="4">The sequence shown here is derived from an EMBL/GenBank/DDBJ whole genome shotgun (WGS) entry which is preliminary data.</text>
</comment>
<evidence type="ECO:0000256" key="1">
    <source>
        <dbReference type="ARBA" id="ARBA00022801"/>
    </source>
</evidence>
<evidence type="ECO:0000313" key="5">
    <source>
        <dbReference type="Proteomes" id="UP000019494"/>
    </source>
</evidence>
<dbReference type="Proteomes" id="UP000019494">
    <property type="component" value="Unassembled WGS sequence"/>
</dbReference>
<protein>
    <recommendedName>
        <fullName evidence="3">Tyrosine specific protein phosphatases domain-containing protein</fullName>
    </recommendedName>
</protein>
<keyword evidence="2" id="KW-0904">Protein phosphatase</keyword>
<dbReference type="InterPro" id="IPR016130">
    <property type="entry name" value="Tyr_Pase_AS"/>
</dbReference>
<dbReference type="InterPro" id="IPR000387">
    <property type="entry name" value="Tyr_Pase_dom"/>
</dbReference>
<dbReference type="SUPFAM" id="SSF52799">
    <property type="entry name" value="(Phosphotyrosine protein) phosphatases II"/>
    <property type="match status" value="1"/>
</dbReference>
<evidence type="ECO:0000313" key="4">
    <source>
        <dbReference type="EMBL" id="EWT06500.1"/>
    </source>
</evidence>
<dbReference type="RefSeq" id="WP_034715384.1">
    <property type="nucleotide sequence ID" value="NZ_AWQS01000045.1"/>
</dbReference>
<dbReference type="Pfam" id="PF00782">
    <property type="entry name" value="DSPc"/>
    <property type="match status" value="1"/>
</dbReference>
<sequence length="172" mass="18035">MSAVSNEVNFTTERVELPGVTPTDPPTVQLPGQLWHGGCPVDFDWVRRTGIDVVVDLADADSVAPAGEVEHLTYLMCPLVDGSELPSPVLTLGLARLVADLVRDGRQTLVHCTFGRNRSGLLATLVVRELLGVSGADALAHVQAHRAGAVNNDGFAAWLRSLPPPGGDASAG</sequence>
<dbReference type="AlphaFoldDB" id="W9GKA4"/>
<dbReference type="EMBL" id="AWQS01000045">
    <property type="protein sequence ID" value="EWT06500.1"/>
    <property type="molecule type" value="Genomic_DNA"/>
</dbReference>
<evidence type="ECO:0000256" key="2">
    <source>
        <dbReference type="ARBA" id="ARBA00022912"/>
    </source>
</evidence>
<keyword evidence="5" id="KW-1185">Reference proteome</keyword>
<reference evidence="5" key="1">
    <citation type="submission" date="2013-08" db="EMBL/GenBank/DDBJ databases">
        <title>Intrasporangium oryzae NRRL B-24470.</title>
        <authorList>
            <person name="Liu H."/>
            <person name="Wang G."/>
        </authorList>
    </citation>
    <scope>NUCLEOTIDE SEQUENCE [LARGE SCALE GENOMIC DNA]</scope>
    <source>
        <strain evidence="5">Q5-1</strain>
    </source>
</reference>
<dbReference type="InterPro" id="IPR000340">
    <property type="entry name" value="Dual-sp_phosphatase_cat-dom"/>
</dbReference>
<dbReference type="PROSITE" id="PS00383">
    <property type="entry name" value="TYR_PHOSPHATASE_1"/>
    <property type="match status" value="1"/>
</dbReference>
<keyword evidence="1" id="KW-0378">Hydrolase</keyword>
<dbReference type="PROSITE" id="PS50056">
    <property type="entry name" value="TYR_PHOSPHATASE_2"/>
    <property type="match status" value="1"/>
</dbReference>
<organism evidence="4 5">
    <name type="scientific">Intrasporangium chromatireducens Q5-1</name>
    <dbReference type="NCBI Taxonomy" id="584657"/>
    <lineage>
        <taxon>Bacteria</taxon>
        <taxon>Bacillati</taxon>
        <taxon>Actinomycetota</taxon>
        <taxon>Actinomycetes</taxon>
        <taxon>Micrococcales</taxon>
        <taxon>Intrasporangiaceae</taxon>
        <taxon>Intrasporangium</taxon>
    </lineage>
</organism>
<name>W9GKA4_9MICO</name>
<dbReference type="SMART" id="SM00195">
    <property type="entry name" value="DSPc"/>
    <property type="match status" value="1"/>
</dbReference>
<dbReference type="GO" id="GO:0004721">
    <property type="term" value="F:phosphoprotein phosphatase activity"/>
    <property type="evidence" value="ECO:0007669"/>
    <property type="project" value="UniProtKB-KW"/>
</dbReference>
<proteinExistence type="predicted"/>